<comment type="similarity">
    <text evidence="2">Belongs to the short-chain dehydrogenases/reductases (SDR) family.</text>
</comment>
<dbReference type="InterPro" id="IPR036291">
    <property type="entry name" value="NAD(P)-bd_dom_sf"/>
</dbReference>
<reference evidence="3 4" key="1">
    <citation type="submission" date="2016-04" db="EMBL/GenBank/DDBJ databases">
        <title>The genome of Intoshia linei affirms orthonectids as highly simplified spiralians.</title>
        <authorList>
            <person name="Mikhailov K.V."/>
            <person name="Slusarev G.S."/>
            <person name="Nikitin M.A."/>
            <person name="Logacheva M.D."/>
            <person name="Penin A."/>
            <person name="Aleoshin V."/>
            <person name="Panchin Y.V."/>
        </authorList>
    </citation>
    <scope>NUCLEOTIDE SEQUENCE [LARGE SCALE GENOMIC DNA]</scope>
    <source>
        <strain evidence="3">Intl2013</strain>
        <tissue evidence="3">Whole animal</tissue>
    </source>
</reference>
<dbReference type="AlphaFoldDB" id="A0A177ARX3"/>
<dbReference type="PANTHER" id="PTHR43157:SF31">
    <property type="entry name" value="PHOSPHATIDYLINOSITOL-GLYCAN BIOSYNTHESIS CLASS F PROTEIN"/>
    <property type="match status" value="1"/>
</dbReference>
<dbReference type="Proteomes" id="UP000078046">
    <property type="component" value="Unassembled WGS sequence"/>
</dbReference>
<dbReference type="Pfam" id="PF00106">
    <property type="entry name" value="adh_short"/>
    <property type="match status" value="1"/>
</dbReference>
<accession>A0A177ARX3</accession>
<dbReference type="EMBL" id="LWCA01001636">
    <property type="protein sequence ID" value="OAF64749.1"/>
    <property type="molecule type" value="Genomic_DNA"/>
</dbReference>
<dbReference type="Gene3D" id="3.40.50.720">
    <property type="entry name" value="NAD(P)-binding Rossmann-like Domain"/>
    <property type="match status" value="1"/>
</dbReference>
<evidence type="ECO:0000313" key="3">
    <source>
        <dbReference type="EMBL" id="OAF64749.1"/>
    </source>
</evidence>
<dbReference type="PANTHER" id="PTHR43157">
    <property type="entry name" value="PHOSPHATIDYLINOSITOL-GLYCAN BIOSYNTHESIS CLASS F PROTEIN-RELATED"/>
    <property type="match status" value="1"/>
</dbReference>
<evidence type="ECO:0000256" key="1">
    <source>
        <dbReference type="ARBA" id="ARBA00023002"/>
    </source>
</evidence>
<dbReference type="InterPro" id="IPR002347">
    <property type="entry name" value="SDR_fam"/>
</dbReference>
<protein>
    <submittedName>
        <fullName evidence="3">Uncharacterized protein</fullName>
    </submittedName>
</protein>
<organism evidence="3 4">
    <name type="scientific">Intoshia linei</name>
    <dbReference type="NCBI Taxonomy" id="1819745"/>
    <lineage>
        <taxon>Eukaryota</taxon>
        <taxon>Metazoa</taxon>
        <taxon>Spiralia</taxon>
        <taxon>Lophotrochozoa</taxon>
        <taxon>Mesozoa</taxon>
        <taxon>Orthonectida</taxon>
        <taxon>Rhopaluridae</taxon>
        <taxon>Intoshia</taxon>
    </lineage>
</organism>
<dbReference type="SUPFAM" id="SSF51735">
    <property type="entry name" value="NAD(P)-binding Rossmann-fold domains"/>
    <property type="match status" value="1"/>
</dbReference>
<keyword evidence="1" id="KW-0560">Oxidoreductase</keyword>
<proteinExistence type="inferred from homology"/>
<dbReference type="GO" id="GO:0016491">
    <property type="term" value="F:oxidoreductase activity"/>
    <property type="evidence" value="ECO:0007669"/>
    <property type="project" value="UniProtKB-KW"/>
</dbReference>
<comment type="caution">
    <text evidence="3">The sequence shown here is derived from an EMBL/GenBank/DDBJ whole genome shotgun (WGS) entry which is preliminary data.</text>
</comment>
<evidence type="ECO:0000313" key="4">
    <source>
        <dbReference type="Proteomes" id="UP000078046"/>
    </source>
</evidence>
<sequence length="250" mass="28769">MTCRCLKKCKDKRSLIKKEIPSANISIYQLNLTSRNSINDFCKDLFRDFKSIDILINNAAVKEENKVKDESGLNLNLSTNFLGPFLLTLKLLPLLSNEGKGKILNVISPSYFGGRINFSDFNKEKRKYNKYDSYAQSKMALAMMTLSLNEMGEELNVSSLSIDPMSAFSHHGIPKSNFFFNIPNKAIHSLFLKSPLYASQCYLKACIEDFENNKDKVLTHLNWVWYTKYCKDKLTRDKLWLTAKKWTGID</sequence>
<dbReference type="OrthoDB" id="191139at2759"/>
<name>A0A177ARX3_9BILA</name>
<evidence type="ECO:0000256" key="2">
    <source>
        <dbReference type="RuleBase" id="RU000363"/>
    </source>
</evidence>
<gene>
    <name evidence="3" type="ORF">A3Q56_07521</name>
</gene>
<dbReference type="PRINTS" id="PR00080">
    <property type="entry name" value="SDRFAMILY"/>
</dbReference>
<keyword evidence="4" id="KW-1185">Reference proteome</keyword>